<feature type="domain" description="Vanadium chloroperoxidase N-terminal" evidence="2">
    <location>
        <begin position="7"/>
        <end position="217"/>
    </location>
</feature>
<dbReference type="InterPro" id="IPR052559">
    <property type="entry name" value="V-haloperoxidase"/>
</dbReference>
<reference evidence="3 4" key="1">
    <citation type="journal article" date="2019" name="Mol. Biol. Evol.">
        <title>Blast fungal genomes show frequent chromosomal changes, gene gains and losses, and effector gene turnover.</title>
        <authorList>
            <person name="Gomez Luciano L.B."/>
            <person name="Jason Tsai I."/>
            <person name="Chuma I."/>
            <person name="Tosa Y."/>
            <person name="Chen Y.H."/>
            <person name="Li J.Y."/>
            <person name="Li M.Y."/>
            <person name="Jade Lu M.Y."/>
            <person name="Nakayashiki H."/>
            <person name="Li W.H."/>
        </authorList>
    </citation>
    <scope>NUCLEOTIDE SEQUENCE [LARGE SCALE GENOMIC DNA]</scope>
    <source>
        <strain evidence="3">MZ5-1-6</strain>
    </source>
</reference>
<evidence type="ECO:0000259" key="2">
    <source>
        <dbReference type="Pfam" id="PF17897"/>
    </source>
</evidence>
<dbReference type="Pfam" id="PF17897">
    <property type="entry name" value="VCPO_N"/>
    <property type="match status" value="1"/>
</dbReference>
<dbReference type="PANTHER" id="PTHR34599:SF1">
    <property type="entry name" value="PHOSPHATIDIC ACID PHOSPHATASE TYPE 2_HALOPEROXIDASE DOMAIN-CONTAINING PROTEIN"/>
    <property type="match status" value="1"/>
</dbReference>
<feature type="region of interest" description="Disordered" evidence="1">
    <location>
        <begin position="494"/>
        <end position="513"/>
    </location>
</feature>
<evidence type="ECO:0000313" key="3">
    <source>
        <dbReference type="EMBL" id="QBZ53680.1"/>
    </source>
</evidence>
<sequence length="595" mass="65237">MSGIPILPPTGEPAEYNNNYILYWNNLALDLNRLSHSLATNPQGGPAASSRVLGILHLAIHDAFFAIHPPADEAFTPYLPELPPHDGLTEARTAVAGAAITVLEALYTTPSPSIARNTTFALRQMISQAIDRFSNLDARLPEYQFGASIARAIIALLIPPSDPGVGQGAYRPKDGPYKFRPEPNHPVRLIPIDPNNPNGPKQAVAESYAPFYGNARRFAVQTDNHLLADPPAGAEREDPVEDIDSLLYAIRSGALPDDNRNRRSPAQSVTGYFWAYDGTNLIGTPPRLYNQMLRKLAFDRRPDQSDISSDANTADFARLFALCNAAMSDAGVFAWREKYTFEFWRPLSGIREHPSGLGDPFFQTVGSPETNNNGINFKPPFPAYPSGHATFGGATFQMARLYYKQRDNLDFPNDGADDISIEFVSDELNGINRDLREDYDASRPITEQVGTVRTRVPVRFESLWSCIHDNALSRVFLGVHWRFDAFAAQDVLVPNPNEEPSEGPYQLNPDGSDKYKPAAEVKYEARATRFDREGLFPIGGVPLGLGIADEIFAANLKPTPEEAQPGGAGVSQTQGLKDQVKQKTLDGANGSNGTK</sequence>
<dbReference type="GO" id="GO:0004601">
    <property type="term" value="F:peroxidase activity"/>
    <property type="evidence" value="ECO:0007669"/>
    <property type="project" value="InterPro"/>
</dbReference>
<organism evidence="3 4">
    <name type="scientific">Pyricularia oryzae</name>
    <name type="common">Rice blast fungus</name>
    <name type="synonym">Magnaporthe oryzae</name>
    <dbReference type="NCBI Taxonomy" id="318829"/>
    <lineage>
        <taxon>Eukaryota</taxon>
        <taxon>Fungi</taxon>
        <taxon>Dikarya</taxon>
        <taxon>Ascomycota</taxon>
        <taxon>Pezizomycotina</taxon>
        <taxon>Sordariomycetes</taxon>
        <taxon>Sordariomycetidae</taxon>
        <taxon>Magnaporthales</taxon>
        <taxon>Pyriculariaceae</taxon>
        <taxon>Pyricularia</taxon>
    </lineage>
</organism>
<dbReference type="InterPro" id="IPR036938">
    <property type="entry name" value="PAP2/HPO_sf"/>
</dbReference>
<dbReference type="InterPro" id="IPR041067">
    <property type="entry name" value="VCPO_N"/>
</dbReference>
<name>A0A4P7N1H4_PYROR</name>
<feature type="region of interest" description="Disordered" evidence="1">
    <location>
        <begin position="556"/>
        <end position="595"/>
    </location>
</feature>
<protein>
    <recommendedName>
        <fullName evidence="2">Vanadium chloroperoxidase N-terminal domain-containing protein</fullName>
    </recommendedName>
</protein>
<dbReference type="PANTHER" id="PTHR34599">
    <property type="entry name" value="PEROXIDASE-RELATED"/>
    <property type="match status" value="1"/>
</dbReference>
<dbReference type="Gene3D" id="1.10.606.10">
    <property type="entry name" value="Vanadium-containing Chloroperoxidase, domain 2"/>
    <property type="match status" value="1"/>
</dbReference>
<proteinExistence type="predicted"/>
<evidence type="ECO:0000256" key="1">
    <source>
        <dbReference type="SAM" id="MobiDB-lite"/>
    </source>
</evidence>
<dbReference type="Proteomes" id="UP000294847">
    <property type="component" value="Chromosome 1"/>
</dbReference>
<dbReference type="SUPFAM" id="SSF48317">
    <property type="entry name" value="Acid phosphatase/Vanadium-dependent haloperoxidase"/>
    <property type="match status" value="1"/>
</dbReference>
<accession>A0A4P7N1H4</accession>
<evidence type="ECO:0000313" key="4">
    <source>
        <dbReference type="Proteomes" id="UP000294847"/>
    </source>
</evidence>
<dbReference type="Gene3D" id="1.20.144.10">
    <property type="entry name" value="Phosphatidic acid phosphatase type 2/haloperoxidase"/>
    <property type="match status" value="1"/>
</dbReference>
<dbReference type="EMBL" id="CP034204">
    <property type="protein sequence ID" value="QBZ53680.1"/>
    <property type="molecule type" value="Genomic_DNA"/>
</dbReference>
<gene>
    <name evidence="3" type="ORF">PoMZ_09368</name>
</gene>
<dbReference type="AlphaFoldDB" id="A0A4P7N1H4"/>
<dbReference type="CDD" id="cd03398">
    <property type="entry name" value="PAP2_haloperoxidase"/>
    <property type="match status" value="1"/>
</dbReference>
<dbReference type="InterPro" id="IPR016119">
    <property type="entry name" value="Br/Cl_peroxidase_C"/>
</dbReference>